<organism evidence="1 2">
    <name type="scientific">Candidatus Acidulodesulfobacterium acidiphilum</name>
    <dbReference type="NCBI Taxonomy" id="2597224"/>
    <lineage>
        <taxon>Bacteria</taxon>
        <taxon>Deltaproteobacteria</taxon>
        <taxon>Candidatus Acidulodesulfobacterales</taxon>
        <taxon>Candidatus Acidulodesulfobacterium</taxon>
    </lineage>
</organism>
<comment type="caution">
    <text evidence="1">The sequence shown here is derived from an EMBL/GenBank/DDBJ whole genome shotgun (WGS) entry which is preliminary data.</text>
</comment>
<dbReference type="EMBL" id="SHMQ01000067">
    <property type="protein sequence ID" value="RZV36468.1"/>
    <property type="molecule type" value="Genomic_DNA"/>
</dbReference>
<reference evidence="1 2" key="1">
    <citation type="submission" date="2019-01" db="EMBL/GenBank/DDBJ databases">
        <title>Insights into ecological role of a new deltaproteobacterial order Candidatus Sinidesulfobacterales (Sva0485) by metagenomics and metatranscriptomics.</title>
        <authorList>
            <person name="Tan S."/>
            <person name="Liu J."/>
            <person name="Fang Y."/>
            <person name="Hedlund B."/>
            <person name="Lian Z.-H."/>
            <person name="Huang L.-Y."/>
            <person name="Li J.-T."/>
            <person name="Huang L.-N."/>
            <person name="Li W.-J."/>
            <person name="Jiang H.-C."/>
            <person name="Dong H.-L."/>
            <person name="Shu W.-S."/>
        </authorList>
    </citation>
    <scope>NUCLEOTIDE SEQUENCE [LARGE SCALE GENOMIC DNA]</scope>
    <source>
        <strain evidence="1">AP4</strain>
    </source>
</reference>
<dbReference type="Proteomes" id="UP000322454">
    <property type="component" value="Unassembled WGS sequence"/>
</dbReference>
<proteinExistence type="predicted"/>
<name>A0A520X5Q5_9DELT</name>
<dbReference type="AlphaFoldDB" id="A0A520X5Q5"/>
<sequence>MLKSKKLFVILFLIAGFLFLFGNVQKASAQNGIFISTLSKIPGYKIIKDYGIGSNAYFFSSNSYSAKKTISAIFNNINKRAPQGANACINFKLFSARGRFFVGYCEYVTISSSK</sequence>
<protein>
    <submittedName>
        <fullName evidence="1">Uncharacterized protein</fullName>
    </submittedName>
</protein>
<evidence type="ECO:0000313" key="1">
    <source>
        <dbReference type="EMBL" id="RZV36468.1"/>
    </source>
</evidence>
<evidence type="ECO:0000313" key="2">
    <source>
        <dbReference type="Proteomes" id="UP000322454"/>
    </source>
</evidence>
<gene>
    <name evidence="1" type="ORF">EVJ48_10380</name>
</gene>
<accession>A0A520X5Q5</accession>